<protein>
    <submittedName>
        <fullName evidence="7">Tyrosine-type recombinase/integrase</fullName>
    </submittedName>
</protein>
<dbReference type="GO" id="GO:0006310">
    <property type="term" value="P:DNA recombination"/>
    <property type="evidence" value="ECO:0007669"/>
    <property type="project" value="UniProtKB-KW"/>
</dbReference>
<evidence type="ECO:0000256" key="3">
    <source>
        <dbReference type="ARBA" id="ARBA00023125"/>
    </source>
</evidence>
<dbReference type="Pfam" id="PF00589">
    <property type="entry name" value="Phage_integrase"/>
    <property type="match status" value="1"/>
</dbReference>
<reference evidence="7 8" key="1">
    <citation type="submission" date="2019-07" db="EMBL/GenBank/DDBJ databases">
        <title>Full genome sequence of Humibacter sp. WJ7-1.</title>
        <authorList>
            <person name="Im W.-T."/>
        </authorList>
    </citation>
    <scope>NUCLEOTIDE SEQUENCE [LARGE SCALE GENOMIC DNA]</scope>
    <source>
        <strain evidence="7 8">WJ7-1</strain>
    </source>
</reference>
<proteinExistence type="inferred from homology"/>
<keyword evidence="8" id="KW-1185">Reference proteome</keyword>
<keyword evidence="2" id="KW-0229">DNA integration</keyword>
<accession>A0A5B8M085</accession>
<keyword evidence="3" id="KW-0238">DNA-binding</keyword>
<evidence type="ECO:0000313" key="8">
    <source>
        <dbReference type="Proteomes" id="UP000320216"/>
    </source>
</evidence>
<evidence type="ECO:0000256" key="1">
    <source>
        <dbReference type="ARBA" id="ARBA00008857"/>
    </source>
</evidence>
<name>A0A5B8M085_9MICO</name>
<dbReference type="GO" id="GO:0003677">
    <property type="term" value="F:DNA binding"/>
    <property type="evidence" value="ECO:0007669"/>
    <property type="project" value="UniProtKB-KW"/>
</dbReference>
<evidence type="ECO:0000259" key="6">
    <source>
        <dbReference type="PROSITE" id="PS51898"/>
    </source>
</evidence>
<comment type="similarity">
    <text evidence="1">Belongs to the 'phage' integrase family.</text>
</comment>
<dbReference type="InterPro" id="IPR002104">
    <property type="entry name" value="Integrase_catalytic"/>
</dbReference>
<dbReference type="InterPro" id="IPR011010">
    <property type="entry name" value="DNA_brk_join_enz"/>
</dbReference>
<keyword evidence="4" id="KW-0233">DNA recombination</keyword>
<feature type="compositionally biased region" description="Basic residues" evidence="5">
    <location>
        <begin position="260"/>
        <end position="272"/>
    </location>
</feature>
<evidence type="ECO:0000256" key="4">
    <source>
        <dbReference type="ARBA" id="ARBA00023172"/>
    </source>
</evidence>
<dbReference type="Proteomes" id="UP000320216">
    <property type="component" value="Chromosome"/>
</dbReference>
<dbReference type="AlphaFoldDB" id="A0A5B8M085"/>
<dbReference type="Gene3D" id="1.10.150.130">
    <property type="match status" value="1"/>
</dbReference>
<dbReference type="PANTHER" id="PTHR30629">
    <property type="entry name" value="PROPHAGE INTEGRASE"/>
    <property type="match status" value="1"/>
</dbReference>
<organism evidence="7 8">
    <name type="scientific">Humibacter ginsenosidimutans</name>
    <dbReference type="NCBI Taxonomy" id="2599293"/>
    <lineage>
        <taxon>Bacteria</taxon>
        <taxon>Bacillati</taxon>
        <taxon>Actinomycetota</taxon>
        <taxon>Actinomycetes</taxon>
        <taxon>Micrococcales</taxon>
        <taxon>Microbacteriaceae</taxon>
        <taxon>Humibacter</taxon>
    </lineage>
</organism>
<evidence type="ECO:0000256" key="2">
    <source>
        <dbReference type="ARBA" id="ARBA00022908"/>
    </source>
</evidence>
<gene>
    <name evidence="7" type="ORF">FPZ11_05000</name>
</gene>
<feature type="region of interest" description="Disordered" evidence="5">
    <location>
        <begin position="252"/>
        <end position="272"/>
    </location>
</feature>
<evidence type="ECO:0000256" key="5">
    <source>
        <dbReference type="SAM" id="MobiDB-lite"/>
    </source>
</evidence>
<dbReference type="RefSeq" id="WP_146318889.1">
    <property type="nucleotide sequence ID" value="NZ_CP042305.1"/>
</dbReference>
<feature type="domain" description="Tyr recombinase" evidence="6">
    <location>
        <begin position="178"/>
        <end position="394"/>
    </location>
</feature>
<dbReference type="KEGG" id="huw:FPZ11_05000"/>
<dbReference type="EMBL" id="CP042305">
    <property type="protein sequence ID" value="QDZ14208.1"/>
    <property type="molecule type" value="Genomic_DNA"/>
</dbReference>
<dbReference type="PROSITE" id="PS51898">
    <property type="entry name" value="TYR_RECOMBINASE"/>
    <property type="match status" value="1"/>
</dbReference>
<dbReference type="OrthoDB" id="4326943at2"/>
<dbReference type="InterPro" id="IPR050808">
    <property type="entry name" value="Phage_Integrase"/>
</dbReference>
<sequence length="402" mass="44543">MARSKLRAGELGTIKVLQLPSGRFQARSRMCDELGELQRLKASGDTQDAAIQQLRAKADAIRNDTGGPSLSKEATISEVGRVFLYDKERSATVEPTTMEAYEQSIRNVIVPVCGDLMLRDFSVRRCNRILADIRENYSLAAARKARSVFSQVCQTGIEYEILTFNPVRDARRLPLPEKKTSVLSPTQLILVQRLIRTWRTDTGYGPRPNVQALENGMWIMVGTSARVGEVLALRRCDVDVTSDPPTALVNATMQQSRKEGNRRKNAPKRTRQRRRIALPSFAAAAVRSQLTVTDREPEAPLFATKAGKPMTVSNFERLLRGFVDDNEAALRVAGIDVDEFSTHIFRRSTATIVEAAAGITLASRLLGHANEQITRASYVVSAEQVDPITAEIMDAAFVELLD</sequence>
<dbReference type="InterPro" id="IPR013762">
    <property type="entry name" value="Integrase-like_cat_sf"/>
</dbReference>
<dbReference type="GO" id="GO:0015074">
    <property type="term" value="P:DNA integration"/>
    <property type="evidence" value="ECO:0007669"/>
    <property type="project" value="UniProtKB-KW"/>
</dbReference>
<dbReference type="InterPro" id="IPR010998">
    <property type="entry name" value="Integrase_recombinase_N"/>
</dbReference>
<evidence type="ECO:0000313" key="7">
    <source>
        <dbReference type="EMBL" id="QDZ14208.1"/>
    </source>
</evidence>
<dbReference type="PANTHER" id="PTHR30629:SF2">
    <property type="entry name" value="PROPHAGE INTEGRASE INTS-RELATED"/>
    <property type="match status" value="1"/>
</dbReference>
<dbReference type="Gene3D" id="1.10.443.10">
    <property type="entry name" value="Intergrase catalytic core"/>
    <property type="match status" value="1"/>
</dbReference>
<dbReference type="SUPFAM" id="SSF56349">
    <property type="entry name" value="DNA breaking-rejoining enzymes"/>
    <property type="match status" value="1"/>
</dbReference>